<dbReference type="WBParaSite" id="PDA_v2.g12836.t1">
    <property type="protein sequence ID" value="PDA_v2.g12836.t1"/>
    <property type="gene ID" value="PDA_v2.g12836"/>
</dbReference>
<dbReference type="Gene3D" id="3.30.60.20">
    <property type="match status" value="1"/>
</dbReference>
<keyword evidence="2" id="KW-0862">Zinc</keyword>
<dbReference type="InterPro" id="IPR000198">
    <property type="entry name" value="RhoGAP_dom"/>
</dbReference>
<accession>A0A914PDJ7</accession>
<feature type="region of interest" description="Disordered" evidence="3">
    <location>
        <begin position="70"/>
        <end position="139"/>
    </location>
</feature>
<keyword evidence="1" id="KW-0479">Metal-binding</keyword>
<dbReference type="InterPro" id="IPR008936">
    <property type="entry name" value="Rho_GTPase_activation_prot"/>
</dbReference>
<dbReference type="Gene3D" id="1.10.555.10">
    <property type="entry name" value="Rho GTPase activation protein"/>
    <property type="match status" value="1"/>
</dbReference>
<dbReference type="AlphaFoldDB" id="A0A914PDJ7"/>
<sequence>MKRTPLNFLNRKRNVDVIKDMETDPLADWKNGFLLTPKRRSLSQNESLTNFNNSTPAPLATLDEDETEIKENQQNAEEIEDEASTSKNMGKPKARYRSRRSLSVPLVNKESRQSTSSDDRDTNVPSSSKQTSPFSSTTDNKFTLSRIEHRAHVFERKRIFTKILCHLCSTNIRFGIEAVKCRVCKSICHQHCSRRAPIPCIPWSAPPKAVNGRLRLGDYCADSFIPKLPHLIIRCVQYLNDEKHNRGLYTNYNYSEKADLLLQLILHEKDPPELKSYGPQATAHCVIKFLSDIRESLIPESSFKEFCDALKQNDNLGIEAAIYELPIVHKNTLAYLFIHWKLLYEQNEINGLTLDALSRALIPVIMRGTDSNLDAYLPVFSRLLSLSNSYWESVIEEGVKFFVNTPVSRSSSKVYF</sequence>
<proteinExistence type="predicted"/>
<dbReference type="GO" id="GO:0032154">
    <property type="term" value="C:cleavage furrow"/>
    <property type="evidence" value="ECO:0007669"/>
    <property type="project" value="TreeGrafter"/>
</dbReference>
<evidence type="ECO:0000259" key="4">
    <source>
        <dbReference type="PROSITE" id="PS50081"/>
    </source>
</evidence>
<name>A0A914PDJ7_9BILA</name>
<evidence type="ECO:0000256" key="2">
    <source>
        <dbReference type="ARBA" id="ARBA00022833"/>
    </source>
</evidence>
<evidence type="ECO:0000259" key="5">
    <source>
        <dbReference type="PROSITE" id="PS50238"/>
    </source>
</evidence>
<dbReference type="GO" id="GO:0046872">
    <property type="term" value="F:metal ion binding"/>
    <property type="evidence" value="ECO:0007669"/>
    <property type="project" value="UniProtKB-KW"/>
</dbReference>
<dbReference type="SMART" id="SM00324">
    <property type="entry name" value="RhoGAP"/>
    <property type="match status" value="1"/>
</dbReference>
<dbReference type="PANTHER" id="PTHR46199:SF3">
    <property type="entry name" value="RAC GTPASE-ACTIVATING PROTEIN 1"/>
    <property type="match status" value="1"/>
</dbReference>
<dbReference type="InterPro" id="IPR046349">
    <property type="entry name" value="C1-like_sf"/>
</dbReference>
<dbReference type="SUPFAM" id="SSF57889">
    <property type="entry name" value="Cysteine-rich domain"/>
    <property type="match status" value="1"/>
</dbReference>
<organism evidence="6 7">
    <name type="scientific">Panagrolaimus davidi</name>
    <dbReference type="NCBI Taxonomy" id="227884"/>
    <lineage>
        <taxon>Eukaryota</taxon>
        <taxon>Metazoa</taxon>
        <taxon>Ecdysozoa</taxon>
        <taxon>Nematoda</taxon>
        <taxon>Chromadorea</taxon>
        <taxon>Rhabditida</taxon>
        <taxon>Tylenchina</taxon>
        <taxon>Panagrolaimomorpha</taxon>
        <taxon>Panagrolaimoidea</taxon>
        <taxon>Panagrolaimidae</taxon>
        <taxon>Panagrolaimus</taxon>
    </lineage>
</organism>
<feature type="compositionally biased region" description="Basic and acidic residues" evidence="3">
    <location>
        <begin position="109"/>
        <end position="122"/>
    </location>
</feature>
<protein>
    <submittedName>
        <fullName evidence="7">Rac GTPase-activating protein 1</fullName>
    </submittedName>
</protein>
<dbReference type="PANTHER" id="PTHR46199">
    <property type="entry name" value="RAC GTPASE-ACTIVATING PROTEIN 1"/>
    <property type="match status" value="1"/>
</dbReference>
<dbReference type="Pfam" id="PF00620">
    <property type="entry name" value="RhoGAP"/>
    <property type="match status" value="1"/>
</dbReference>
<dbReference type="Pfam" id="PF00130">
    <property type="entry name" value="C1_1"/>
    <property type="match status" value="1"/>
</dbReference>
<dbReference type="GO" id="GO:0007266">
    <property type="term" value="P:Rho protein signal transduction"/>
    <property type="evidence" value="ECO:0007669"/>
    <property type="project" value="TreeGrafter"/>
</dbReference>
<dbReference type="GO" id="GO:0051233">
    <property type="term" value="C:spindle midzone"/>
    <property type="evidence" value="ECO:0007669"/>
    <property type="project" value="TreeGrafter"/>
</dbReference>
<dbReference type="SMART" id="SM00109">
    <property type="entry name" value="C1"/>
    <property type="match status" value="1"/>
</dbReference>
<feature type="compositionally biased region" description="Low complexity" evidence="3">
    <location>
        <begin position="126"/>
        <end position="138"/>
    </location>
</feature>
<dbReference type="CDD" id="cd20821">
    <property type="entry name" value="C1_MgcRacGAP"/>
    <property type="match status" value="1"/>
</dbReference>
<evidence type="ECO:0000256" key="3">
    <source>
        <dbReference type="SAM" id="MobiDB-lite"/>
    </source>
</evidence>
<dbReference type="GO" id="GO:0030496">
    <property type="term" value="C:midbody"/>
    <property type="evidence" value="ECO:0007669"/>
    <property type="project" value="TreeGrafter"/>
</dbReference>
<dbReference type="SUPFAM" id="SSF48350">
    <property type="entry name" value="GTPase activation domain, GAP"/>
    <property type="match status" value="1"/>
</dbReference>
<feature type="compositionally biased region" description="Basic residues" evidence="3">
    <location>
        <begin position="90"/>
        <end position="100"/>
    </location>
</feature>
<dbReference type="PROSITE" id="PS50238">
    <property type="entry name" value="RHOGAP"/>
    <property type="match status" value="1"/>
</dbReference>
<dbReference type="InterPro" id="IPR002219">
    <property type="entry name" value="PKC_DAG/PE"/>
</dbReference>
<evidence type="ECO:0000313" key="6">
    <source>
        <dbReference type="Proteomes" id="UP000887578"/>
    </source>
</evidence>
<dbReference type="GO" id="GO:0097149">
    <property type="term" value="C:centralspindlin complex"/>
    <property type="evidence" value="ECO:0007669"/>
    <property type="project" value="TreeGrafter"/>
</dbReference>
<dbReference type="GO" id="GO:0000281">
    <property type="term" value="P:mitotic cytokinesis"/>
    <property type="evidence" value="ECO:0007669"/>
    <property type="project" value="TreeGrafter"/>
</dbReference>
<feature type="domain" description="Rho-GAP" evidence="5">
    <location>
        <begin position="214"/>
        <end position="402"/>
    </location>
</feature>
<evidence type="ECO:0000256" key="1">
    <source>
        <dbReference type="ARBA" id="ARBA00022723"/>
    </source>
</evidence>
<evidence type="ECO:0000313" key="7">
    <source>
        <dbReference type="WBParaSite" id="PDA_v2.g12836.t1"/>
    </source>
</evidence>
<dbReference type="Proteomes" id="UP000887578">
    <property type="component" value="Unplaced"/>
</dbReference>
<feature type="domain" description="Phorbol-ester/DAG-type" evidence="4">
    <location>
        <begin position="151"/>
        <end position="200"/>
    </location>
</feature>
<dbReference type="PROSITE" id="PS00479">
    <property type="entry name" value="ZF_DAG_PE_1"/>
    <property type="match status" value="1"/>
</dbReference>
<dbReference type="GO" id="GO:0005096">
    <property type="term" value="F:GTPase activator activity"/>
    <property type="evidence" value="ECO:0007669"/>
    <property type="project" value="TreeGrafter"/>
</dbReference>
<keyword evidence="6" id="KW-1185">Reference proteome</keyword>
<dbReference type="GO" id="GO:0051256">
    <property type="term" value="P:mitotic spindle midzone assembly"/>
    <property type="evidence" value="ECO:0007669"/>
    <property type="project" value="TreeGrafter"/>
</dbReference>
<dbReference type="PROSITE" id="PS50081">
    <property type="entry name" value="ZF_DAG_PE_2"/>
    <property type="match status" value="1"/>
</dbReference>
<dbReference type="GO" id="GO:0005634">
    <property type="term" value="C:nucleus"/>
    <property type="evidence" value="ECO:0007669"/>
    <property type="project" value="TreeGrafter"/>
</dbReference>
<reference evidence="7" key="1">
    <citation type="submission" date="2022-11" db="UniProtKB">
        <authorList>
            <consortium name="WormBaseParasite"/>
        </authorList>
    </citation>
    <scope>IDENTIFICATION</scope>
</reference>